<dbReference type="AlphaFoldDB" id="A0A2J9PKG8"/>
<sequence>MTYGYGDSFYFKGEDIQTKFGITVSSRTIHDPDKIKIKGSLPFTSVIYDFSEIYGGPVYEERRIDYVVNLYQFGLTDRLTMDSKRTAFVNWLLNSHGKQVLMDDTYPDYYFLAEVEEGSVYNRYEDGTISFTFICYPFMIGRNLEGNDIWDLFNFETDVSQKVNFTTQSDWSKFKKLKVGDQASYTAWATDYDGGADIDIQQLGRTYKITDMRETTASASSVAYKLEGQPYWLMEQDVLQAQTKWTDVTLVNNGATDVVPKITTSNKISIEHDGIIFNLFAGTHEIDEFILHTGVNTFKMYAHARAHVNFEFRKELI</sequence>
<protein>
    <recommendedName>
        <fullName evidence="3">Phage tail protein</fullName>
    </recommendedName>
</protein>
<reference evidence="2" key="1">
    <citation type="submission" date="2017-12" db="EMBL/GenBank/DDBJ databases">
        <title>FDA dAtabase for Regulatory Grade micrObial Sequences (FDA-ARGOS): Supporting development and validation of Infectious Disease Dx tests.</title>
        <authorList>
            <person name="Hoffmann M."/>
            <person name="Allard M."/>
            <person name="Evans P."/>
            <person name="Brown E."/>
            <person name="Tallon L."/>
            <person name="Sadzewicz L."/>
            <person name="Sengamalay N."/>
            <person name="Ott S."/>
            <person name="Godinez A."/>
            <person name="Nagaraj S."/>
            <person name="Vavikolanu K."/>
            <person name="Aluvathingal J."/>
            <person name="Nadendla S."/>
            <person name="Sichtig H."/>
        </authorList>
    </citation>
    <scope>NUCLEOTIDE SEQUENCE [LARGE SCALE GENOMIC DNA]</scope>
    <source>
        <strain evidence="2">FDAARGOS_249</strain>
    </source>
</reference>
<dbReference type="EMBL" id="NBTM02000001">
    <property type="protein sequence ID" value="PNL90835.1"/>
    <property type="molecule type" value="Genomic_DNA"/>
</dbReference>
<evidence type="ECO:0000313" key="2">
    <source>
        <dbReference type="Proteomes" id="UP000192813"/>
    </source>
</evidence>
<comment type="caution">
    <text evidence="1">The sequence shown here is derived from an EMBL/GenBank/DDBJ whole genome shotgun (WGS) entry which is preliminary data.</text>
</comment>
<gene>
    <name evidence="1" type="ORF">A6J77_000555</name>
</gene>
<evidence type="ECO:0000313" key="1">
    <source>
        <dbReference type="EMBL" id="PNL90835.1"/>
    </source>
</evidence>
<organism evidence="1 2">
    <name type="scientific">Aerococcus viridans</name>
    <dbReference type="NCBI Taxonomy" id="1377"/>
    <lineage>
        <taxon>Bacteria</taxon>
        <taxon>Bacillati</taxon>
        <taxon>Bacillota</taxon>
        <taxon>Bacilli</taxon>
        <taxon>Lactobacillales</taxon>
        <taxon>Aerococcaceae</taxon>
        <taxon>Aerococcus</taxon>
    </lineage>
</organism>
<name>A0A2J9PKG8_9LACT</name>
<evidence type="ECO:0008006" key="3">
    <source>
        <dbReference type="Google" id="ProtNLM"/>
    </source>
</evidence>
<proteinExistence type="predicted"/>
<dbReference type="RefSeq" id="WP_083067611.1">
    <property type="nucleotide sequence ID" value="NZ_NBTM02000001.1"/>
</dbReference>
<dbReference type="Proteomes" id="UP000192813">
    <property type="component" value="Unassembled WGS sequence"/>
</dbReference>
<accession>A0A2J9PKG8</accession>